<gene>
    <name evidence="2" type="ORF">C5O19_01250</name>
</gene>
<dbReference type="InterPro" id="IPR025250">
    <property type="entry name" value="DUF4199"/>
</dbReference>
<keyword evidence="1" id="KW-0472">Membrane</keyword>
<sequence length="181" mass="19749">MEPTPSTARIAMKWGAISGIVTAVFSISYQALNMMPDDPMKANMGWGLLTNFLQIGFTVLVLVLAMREFRTHNEGYISFGQGVGIAALTGAVWGVLSAGLILIYTQFIDNSAQEKTLRALRNAYEERGMTEEQTETAMRFVTLMTNPGFSFVMTILTGVIVGTVLGLIVAAVVKRDRPMFA</sequence>
<keyword evidence="1" id="KW-0812">Transmembrane</keyword>
<dbReference type="Proteomes" id="UP000239590">
    <property type="component" value="Unassembled WGS sequence"/>
</dbReference>
<feature type="transmembrane region" description="Helical" evidence="1">
    <location>
        <begin position="12"/>
        <end position="32"/>
    </location>
</feature>
<reference evidence="3" key="1">
    <citation type="submission" date="2018-02" db="EMBL/GenBank/DDBJ databases">
        <title>Genome sequencing of Solimonas sp. HR-BB.</title>
        <authorList>
            <person name="Lee Y."/>
            <person name="Jeon C.O."/>
        </authorList>
    </citation>
    <scope>NUCLEOTIDE SEQUENCE [LARGE SCALE GENOMIC DNA]</scope>
    <source>
        <strain evidence="3">HR-U</strain>
    </source>
</reference>
<keyword evidence="1" id="KW-1133">Transmembrane helix</keyword>
<feature type="transmembrane region" description="Helical" evidence="1">
    <location>
        <begin position="148"/>
        <end position="173"/>
    </location>
</feature>
<evidence type="ECO:0000313" key="2">
    <source>
        <dbReference type="EMBL" id="PQA58331.1"/>
    </source>
</evidence>
<feature type="transmembrane region" description="Helical" evidence="1">
    <location>
        <begin position="44"/>
        <end position="65"/>
    </location>
</feature>
<dbReference type="AlphaFoldDB" id="A0A2S7IKQ1"/>
<dbReference type="RefSeq" id="WP_104709556.1">
    <property type="nucleotide sequence ID" value="NZ_PTRA01000001.1"/>
</dbReference>
<evidence type="ECO:0000313" key="3">
    <source>
        <dbReference type="Proteomes" id="UP000239590"/>
    </source>
</evidence>
<proteinExistence type="predicted"/>
<evidence type="ECO:0008006" key="4">
    <source>
        <dbReference type="Google" id="ProtNLM"/>
    </source>
</evidence>
<protein>
    <recommendedName>
        <fullName evidence="4">DUF4199 domain-containing protein</fullName>
    </recommendedName>
</protein>
<feature type="transmembrane region" description="Helical" evidence="1">
    <location>
        <begin position="85"/>
        <end position="107"/>
    </location>
</feature>
<dbReference type="OrthoDB" id="1122768at2"/>
<organism evidence="2 3">
    <name type="scientific">Siphonobacter curvatus</name>
    <dbReference type="NCBI Taxonomy" id="2094562"/>
    <lineage>
        <taxon>Bacteria</taxon>
        <taxon>Pseudomonadati</taxon>
        <taxon>Bacteroidota</taxon>
        <taxon>Cytophagia</taxon>
        <taxon>Cytophagales</taxon>
        <taxon>Cytophagaceae</taxon>
        <taxon>Siphonobacter</taxon>
    </lineage>
</organism>
<accession>A0A2S7IKQ1</accession>
<dbReference type="EMBL" id="PTRA01000001">
    <property type="protein sequence ID" value="PQA58331.1"/>
    <property type="molecule type" value="Genomic_DNA"/>
</dbReference>
<keyword evidence="3" id="KW-1185">Reference proteome</keyword>
<evidence type="ECO:0000256" key="1">
    <source>
        <dbReference type="SAM" id="Phobius"/>
    </source>
</evidence>
<dbReference type="Pfam" id="PF13858">
    <property type="entry name" value="DUF4199"/>
    <property type="match status" value="1"/>
</dbReference>
<comment type="caution">
    <text evidence="2">The sequence shown here is derived from an EMBL/GenBank/DDBJ whole genome shotgun (WGS) entry which is preliminary data.</text>
</comment>
<name>A0A2S7IKQ1_9BACT</name>